<keyword evidence="4" id="KW-0732">Signal</keyword>
<feature type="compositionally biased region" description="Low complexity" evidence="3">
    <location>
        <begin position="458"/>
        <end position="482"/>
    </location>
</feature>
<feature type="region of interest" description="Disordered" evidence="3">
    <location>
        <begin position="458"/>
        <end position="504"/>
    </location>
</feature>
<dbReference type="KEGG" id="amim:MIM_c09960"/>
<dbReference type="STRING" id="1247726.MIM_c09960"/>
<keyword evidence="2" id="KW-0442">Lipid degradation</keyword>
<dbReference type="EMBL" id="CP003915">
    <property type="protein sequence ID" value="AHG63094.1"/>
    <property type="molecule type" value="Genomic_DNA"/>
</dbReference>
<keyword evidence="1 2" id="KW-0443">Lipid metabolism</keyword>
<dbReference type="PROSITE" id="PS51257">
    <property type="entry name" value="PROKAR_LIPOPROTEIN"/>
    <property type="match status" value="1"/>
</dbReference>
<dbReference type="InterPro" id="IPR002641">
    <property type="entry name" value="PNPLA_dom"/>
</dbReference>
<evidence type="ECO:0000256" key="4">
    <source>
        <dbReference type="SAM" id="SignalP"/>
    </source>
</evidence>
<name>W0P8A4_ADVMD</name>
<feature type="active site" description="Nucleophile" evidence="2">
    <location>
        <position position="100"/>
    </location>
</feature>
<accession>W0P8A4</accession>
<comment type="caution">
    <text evidence="2">Lacks conserved residue(s) required for the propagation of feature annotation.</text>
</comment>
<feature type="domain" description="PNPLA" evidence="5">
    <location>
        <begin position="56"/>
        <end position="294"/>
    </location>
</feature>
<feature type="short sequence motif" description="GXSXG" evidence="2">
    <location>
        <begin position="98"/>
        <end position="102"/>
    </location>
</feature>
<dbReference type="AlphaFoldDB" id="W0P8A4"/>
<evidence type="ECO:0000313" key="7">
    <source>
        <dbReference type="Proteomes" id="UP000019095"/>
    </source>
</evidence>
<evidence type="ECO:0000256" key="1">
    <source>
        <dbReference type="ARBA" id="ARBA00023098"/>
    </source>
</evidence>
<organism evidence="6 7">
    <name type="scientific">Advenella mimigardefordensis (strain DSM 17166 / LMG 22922 / DPN7)</name>
    <dbReference type="NCBI Taxonomy" id="1247726"/>
    <lineage>
        <taxon>Bacteria</taxon>
        <taxon>Pseudomonadati</taxon>
        <taxon>Pseudomonadota</taxon>
        <taxon>Betaproteobacteria</taxon>
        <taxon>Burkholderiales</taxon>
        <taxon>Alcaligenaceae</taxon>
    </lineage>
</organism>
<dbReference type="GO" id="GO:0016787">
    <property type="term" value="F:hydrolase activity"/>
    <property type="evidence" value="ECO:0007669"/>
    <property type="project" value="UniProtKB-UniRule"/>
</dbReference>
<dbReference type="GO" id="GO:0016042">
    <property type="term" value="P:lipid catabolic process"/>
    <property type="evidence" value="ECO:0007669"/>
    <property type="project" value="UniProtKB-UniRule"/>
</dbReference>
<protein>
    <submittedName>
        <fullName evidence="6">Putative patatin-like phospholipase</fullName>
    </submittedName>
</protein>
<gene>
    <name evidence="6" type="ORF">MIM_c09960</name>
</gene>
<evidence type="ECO:0000256" key="2">
    <source>
        <dbReference type="PROSITE-ProRule" id="PRU01161"/>
    </source>
</evidence>
<dbReference type="Proteomes" id="UP000019095">
    <property type="component" value="Chromosome"/>
</dbReference>
<feature type="active site" description="Proton acceptor" evidence="2">
    <location>
        <position position="281"/>
    </location>
</feature>
<feature type="signal peptide" evidence="4">
    <location>
        <begin position="1"/>
        <end position="19"/>
    </location>
</feature>
<dbReference type="Gene3D" id="3.40.1090.10">
    <property type="entry name" value="Cytosolic phospholipase A2 catalytic domain"/>
    <property type="match status" value="2"/>
</dbReference>
<evidence type="ECO:0000313" key="6">
    <source>
        <dbReference type="EMBL" id="AHG63094.1"/>
    </source>
</evidence>
<reference evidence="6 7" key="1">
    <citation type="journal article" date="2014" name="Microbiology">
        <title>Unravelling the complete genome sequence of Advenella mimigardefordensis strain DPN7T and novel insights in the catabolism of the xenobiotic polythioester precursor 3,3'-dithiodipropionate.</title>
        <authorList>
            <person name="Wubbeler J.H."/>
            <person name="Hiessl S."/>
            <person name="Schuldes J."/>
            <person name="Thurmer A."/>
            <person name="Daniel R."/>
            <person name="Steinbuchel A."/>
        </authorList>
    </citation>
    <scope>NUCLEOTIDE SEQUENCE [LARGE SCALE GENOMIC DNA]</scope>
    <source>
        <strain evidence="7">DSM 17166 / LMG 22922 / DPN7</strain>
    </source>
</reference>
<dbReference type="Pfam" id="PF01734">
    <property type="entry name" value="Patatin"/>
    <property type="match status" value="1"/>
</dbReference>
<sequence length="504" mass="54825">MWMRKFVFIVFLLALSACSSLTPWRNPPLPPGTPDTGVDSARLNERSDPSFVMILSISGGGARAAAFGYGVLRELADTRIQWNGHSQTLLSQVDVVRGVSGGSIIAAYYALNGSKTFPAFKNDYLYKNFQQSLVSAIFSPQNFAAAVSPTVGRGHVLAQKLDLLFDGKTYEDLYRNPNADLIVLATDLSQGTSFEFSPDQLATMCADIRKIPLSFAVASSAAVPMVLSPLTLKNYAGQCDYSMHKREQVSRLQGDYRMRAYRSDVLGYLDSKNRPYIHLVDGGLSDNLGVRGLMDRVTLGIGQLRRGQISEGTVRKVVFVVVNAEREPSVNIDKSEHVPGLLDVFDTIMFSTSARVTTQTMQMVQDTSRYWDSLRKSLNPQLQALLAPQAKLHVVPVSLRDAPAGLSVPRQHLLRIPTLFTVNRKDVDALIEAGRQTLRQNPDYQALLRELGGQLSPRPAASAVAAPAGRSARSAPSASSTAGESDTARSPATSRSIEVLYSGG</sequence>
<keyword evidence="7" id="KW-1185">Reference proteome</keyword>
<keyword evidence="2" id="KW-0378">Hydrolase</keyword>
<proteinExistence type="predicted"/>
<dbReference type="SUPFAM" id="SSF52151">
    <property type="entry name" value="FabD/lysophospholipase-like"/>
    <property type="match status" value="1"/>
</dbReference>
<dbReference type="eggNOG" id="COG1752">
    <property type="taxonomic scope" value="Bacteria"/>
</dbReference>
<evidence type="ECO:0000259" key="5">
    <source>
        <dbReference type="PROSITE" id="PS51635"/>
    </source>
</evidence>
<feature type="chain" id="PRO_5004793369" evidence="4">
    <location>
        <begin position="20"/>
        <end position="504"/>
    </location>
</feature>
<dbReference type="InterPro" id="IPR016035">
    <property type="entry name" value="Acyl_Trfase/lysoPLipase"/>
</dbReference>
<evidence type="ECO:0000256" key="3">
    <source>
        <dbReference type="SAM" id="MobiDB-lite"/>
    </source>
</evidence>
<feature type="short sequence motif" description="DGA/G" evidence="2">
    <location>
        <begin position="281"/>
        <end position="283"/>
    </location>
</feature>
<dbReference type="HOGENOM" id="CLU_046679_0_0_4"/>
<dbReference type="PROSITE" id="PS51635">
    <property type="entry name" value="PNPLA"/>
    <property type="match status" value="1"/>
</dbReference>
<dbReference type="PATRIC" id="fig|1247726.3.peg.1083"/>